<dbReference type="PANTHER" id="PTHR24198:SF165">
    <property type="entry name" value="ANKYRIN REPEAT-CONTAINING PROTEIN-RELATED"/>
    <property type="match status" value="1"/>
</dbReference>
<gene>
    <name evidence="5" type="ORF">PCOR1329_LOCUS58468</name>
</gene>
<feature type="compositionally biased region" description="Low complexity" evidence="4">
    <location>
        <begin position="776"/>
        <end position="789"/>
    </location>
</feature>
<dbReference type="PROSITE" id="PS50297">
    <property type="entry name" value="ANK_REP_REGION"/>
    <property type="match status" value="6"/>
</dbReference>
<dbReference type="InterPro" id="IPR036770">
    <property type="entry name" value="Ankyrin_rpt-contain_sf"/>
</dbReference>
<comment type="caution">
    <text evidence="5">The sequence shown here is derived from an EMBL/GenBank/DDBJ whole genome shotgun (WGS) entry which is preliminary data.</text>
</comment>
<dbReference type="PANTHER" id="PTHR24198">
    <property type="entry name" value="ANKYRIN REPEAT AND PROTEIN KINASE DOMAIN-CONTAINING PROTEIN"/>
    <property type="match status" value="1"/>
</dbReference>
<evidence type="ECO:0000256" key="4">
    <source>
        <dbReference type="SAM" id="MobiDB-lite"/>
    </source>
</evidence>
<evidence type="ECO:0000256" key="3">
    <source>
        <dbReference type="PROSITE-ProRule" id="PRU00023"/>
    </source>
</evidence>
<feature type="compositionally biased region" description="Low complexity" evidence="4">
    <location>
        <begin position="180"/>
        <end position="193"/>
    </location>
</feature>
<reference evidence="5" key="1">
    <citation type="submission" date="2023-10" db="EMBL/GenBank/DDBJ databases">
        <authorList>
            <person name="Chen Y."/>
            <person name="Shah S."/>
            <person name="Dougan E. K."/>
            <person name="Thang M."/>
            <person name="Chan C."/>
        </authorList>
    </citation>
    <scope>NUCLEOTIDE SEQUENCE [LARGE SCALE GENOMIC DNA]</scope>
</reference>
<feature type="region of interest" description="Disordered" evidence="4">
    <location>
        <begin position="755"/>
        <end position="834"/>
    </location>
</feature>
<dbReference type="EMBL" id="CAUYUJ010017251">
    <property type="protein sequence ID" value="CAK0873204.1"/>
    <property type="molecule type" value="Genomic_DNA"/>
</dbReference>
<keyword evidence="6" id="KW-1185">Reference proteome</keyword>
<name>A0ABN9VK25_9DINO</name>
<dbReference type="Pfam" id="PF13857">
    <property type="entry name" value="Ank_5"/>
    <property type="match status" value="1"/>
</dbReference>
<dbReference type="Pfam" id="PF12796">
    <property type="entry name" value="Ank_2"/>
    <property type="match status" value="2"/>
</dbReference>
<organism evidence="5 6">
    <name type="scientific">Prorocentrum cordatum</name>
    <dbReference type="NCBI Taxonomy" id="2364126"/>
    <lineage>
        <taxon>Eukaryota</taxon>
        <taxon>Sar</taxon>
        <taxon>Alveolata</taxon>
        <taxon>Dinophyceae</taxon>
        <taxon>Prorocentrales</taxon>
        <taxon>Prorocentraceae</taxon>
        <taxon>Prorocentrum</taxon>
    </lineage>
</organism>
<dbReference type="Proteomes" id="UP001189429">
    <property type="component" value="Unassembled WGS sequence"/>
</dbReference>
<feature type="repeat" description="ANK" evidence="3">
    <location>
        <begin position="539"/>
        <end position="567"/>
    </location>
</feature>
<feature type="compositionally biased region" description="Gly residues" evidence="4">
    <location>
        <begin position="822"/>
        <end position="834"/>
    </location>
</feature>
<feature type="region of interest" description="Disordered" evidence="4">
    <location>
        <begin position="571"/>
        <end position="623"/>
    </location>
</feature>
<keyword evidence="1" id="KW-0677">Repeat</keyword>
<evidence type="ECO:0000256" key="2">
    <source>
        <dbReference type="ARBA" id="ARBA00023043"/>
    </source>
</evidence>
<protein>
    <submittedName>
        <fullName evidence="5">Uncharacterized protein</fullName>
    </submittedName>
</protein>
<dbReference type="PROSITE" id="PS50088">
    <property type="entry name" value="ANK_REPEAT"/>
    <property type="match status" value="6"/>
</dbReference>
<proteinExistence type="predicted"/>
<feature type="repeat" description="ANK" evidence="3">
    <location>
        <begin position="404"/>
        <end position="436"/>
    </location>
</feature>
<dbReference type="Pfam" id="PF00023">
    <property type="entry name" value="Ank"/>
    <property type="match status" value="1"/>
</dbReference>
<evidence type="ECO:0000313" key="5">
    <source>
        <dbReference type="EMBL" id="CAK0873204.1"/>
    </source>
</evidence>
<feature type="repeat" description="ANK" evidence="3">
    <location>
        <begin position="437"/>
        <end position="469"/>
    </location>
</feature>
<dbReference type="SUPFAM" id="SSF48403">
    <property type="entry name" value="Ankyrin repeat"/>
    <property type="match status" value="2"/>
</dbReference>
<sequence>MRKSAVVVGAEVAAGKELGAFAAPASQCAMKSASQKLYDYLKTSLDLEKSDLKSEEDCAQTAKKFSQQCTVTRVVIQKLSDEIKSAKGTFLEKESPKAKKILIELRSKCLQQLSDIQLQSFKVPKSVGIILRTQEQFKLAIGCRLMQGTLPTRGIVSQPDLLELGTMASRAKRRLPPVQAPSSDSDGAGSSDPDPNDEYIEAQVEGPHSEYPVLSKSIKAAQQRCLAPVILELIRDDYDDGTDERQWRTNCLKNLNEYYQVIDGAGMFLTTEEYARLESAVEKTLVFYGALASKAMADSKYKWSTVNKHHFYFHLGGLASQPPTIPLIGGELTTPAKLHAALAPAWRSLVEQRNAAGLVAPKALQALSAEARGARAAAPGEAEARGPEAAHLPAALEPGLRYPDGSTPLHFAAAFGLEASVRSLAGAGADVSAVAGTGLQPIHAAAIMGHAAVAQLLVESGADVDARHGFAGNTPLHFAAEMGHAAVVRRLCELGADAEAEKTHGGVALHVTADTNNAQVARTLLAHPCNARPDPVLLGDTVPLYLAAGRGFPEVIRVLLEAGANPDRTLWPERPWAPTGRGGKGRRRRRKAVEPDARQALQASVDPATLNVGSDPRAPGWEAGNGATALHNACENGHLAAASALLDGGARQLATMGGITPLISALQYRHPRVAAALLDHPTPANVGVVSPADGQTALHIASGYGYPEVVARILREGGSADVPDRRGSLAADYAKSALIARLLDRFRGREPRLDRAVRERGGAQAEDLAARLDASPGRARGRPAAVPGLRAPPRPGRPRGRGDAVGEGAEGRAGAGEATRRGQGGARPGAGAGR</sequence>
<evidence type="ECO:0000313" key="6">
    <source>
        <dbReference type="Proteomes" id="UP001189429"/>
    </source>
</evidence>
<dbReference type="SMART" id="SM00248">
    <property type="entry name" value="ANK"/>
    <property type="match status" value="8"/>
</dbReference>
<accession>A0ABN9VK25</accession>
<dbReference type="Gene3D" id="1.25.40.20">
    <property type="entry name" value="Ankyrin repeat-containing domain"/>
    <property type="match status" value="2"/>
</dbReference>
<dbReference type="InterPro" id="IPR002110">
    <property type="entry name" value="Ankyrin_rpt"/>
</dbReference>
<feature type="repeat" description="ANK" evidence="3">
    <location>
        <begin position="471"/>
        <end position="503"/>
    </location>
</feature>
<feature type="repeat" description="ANK" evidence="3">
    <location>
        <begin position="693"/>
        <end position="725"/>
    </location>
</feature>
<feature type="repeat" description="ANK" evidence="3">
    <location>
        <begin position="625"/>
        <end position="650"/>
    </location>
</feature>
<feature type="region of interest" description="Disordered" evidence="4">
    <location>
        <begin position="172"/>
        <end position="200"/>
    </location>
</feature>
<evidence type="ECO:0000256" key="1">
    <source>
        <dbReference type="ARBA" id="ARBA00022737"/>
    </source>
</evidence>
<dbReference type="PRINTS" id="PR01415">
    <property type="entry name" value="ANKYRIN"/>
</dbReference>
<keyword evidence="2 3" id="KW-0040">ANK repeat</keyword>